<dbReference type="Proteomes" id="UP000226192">
    <property type="component" value="Unassembled WGS sequence"/>
</dbReference>
<evidence type="ECO:0000256" key="2">
    <source>
        <dbReference type="SAM" id="Phobius"/>
    </source>
</evidence>
<accession>A0A2C5YF12</accession>
<feature type="region of interest" description="Disordered" evidence="1">
    <location>
        <begin position="207"/>
        <end position="232"/>
    </location>
</feature>
<name>A0A2C5YF12_9HYPO</name>
<dbReference type="STRING" id="1399860.A0A2C5YF12"/>
<organism evidence="3 4">
    <name type="scientific">Ophiocordyceps australis</name>
    <dbReference type="NCBI Taxonomy" id="1399860"/>
    <lineage>
        <taxon>Eukaryota</taxon>
        <taxon>Fungi</taxon>
        <taxon>Dikarya</taxon>
        <taxon>Ascomycota</taxon>
        <taxon>Pezizomycotina</taxon>
        <taxon>Sordariomycetes</taxon>
        <taxon>Hypocreomycetidae</taxon>
        <taxon>Hypocreales</taxon>
        <taxon>Ophiocordycipitaceae</taxon>
        <taxon>Ophiocordyceps</taxon>
    </lineage>
</organism>
<reference evidence="3 4" key="1">
    <citation type="submission" date="2017-06" db="EMBL/GenBank/DDBJ databases">
        <title>Ant-infecting Ophiocordyceps genomes reveal a high diversity of potential behavioral manipulation genes and a possible major role for enterotoxins.</title>
        <authorList>
            <person name="De Bekker C."/>
            <person name="Evans H.C."/>
            <person name="Brachmann A."/>
            <person name="Hughes D.P."/>
        </authorList>
    </citation>
    <scope>NUCLEOTIDE SEQUENCE [LARGE SCALE GENOMIC DNA]</scope>
    <source>
        <strain evidence="3 4">Map64</strain>
    </source>
</reference>
<feature type="region of interest" description="Disordered" evidence="1">
    <location>
        <begin position="108"/>
        <end position="137"/>
    </location>
</feature>
<evidence type="ECO:0000313" key="4">
    <source>
        <dbReference type="Proteomes" id="UP000226192"/>
    </source>
</evidence>
<feature type="compositionally biased region" description="Low complexity" evidence="1">
    <location>
        <begin position="212"/>
        <end position="231"/>
    </location>
</feature>
<keyword evidence="2" id="KW-1133">Transmembrane helix</keyword>
<evidence type="ECO:0000256" key="1">
    <source>
        <dbReference type="SAM" id="MobiDB-lite"/>
    </source>
</evidence>
<evidence type="ECO:0000313" key="3">
    <source>
        <dbReference type="EMBL" id="PHH66296.1"/>
    </source>
</evidence>
<gene>
    <name evidence="3" type="ORF">CDD81_7889</name>
</gene>
<proteinExistence type="predicted"/>
<dbReference type="EMBL" id="NJET01000009">
    <property type="protein sequence ID" value="PHH66296.1"/>
    <property type="molecule type" value="Genomic_DNA"/>
</dbReference>
<keyword evidence="2" id="KW-0472">Membrane</keyword>
<sequence>MSQPYKGTFSLFPRTASSSQAPPVSVSVPVHLASPLPPPAPCHGSLARVKHMLRRSTRSSMLKQPAECSIFPVYNPDVPLAQQEYAPAQSSAPTTLPRAVLNRKTYLSEQSGQERQDTRWMGRRPSSKAPAVPAVSSTETLRGLSKAANGWRAPAAEGSVYCLAMAPLRAGTPVYTFSSASGQPFFSLRLDPTSASANLTLSRHDAVKPAASSLSPSGRSRSSSSSSIMTRRASDSTGVIVLSTTLEEPSRRLAPNDGLVAHLTPSRAPRSLASVTRASESARLVWDDDAACHFLVHLALPTPFRINVARNPAYSRIEFTLEHNQLPRPLAKLTRDGTGGGWLQVDTGIAAQIPAFFVIDVAVTALVLVAAAHDCQSPIRVESFEPPPAAVLADSPRKQRRSRGLSRLLLQCRRKSRSSHATELEIDAASQDSLGKTRADVKAKRPLMRRIMRCTARLLFKMLVWVLSVIFKSLVGVLAILYKCVGSKY</sequence>
<feature type="transmembrane region" description="Helical" evidence="2">
    <location>
        <begin position="353"/>
        <end position="372"/>
    </location>
</feature>
<dbReference type="AlphaFoldDB" id="A0A2C5YF12"/>
<feature type="compositionally biased region" description="Low complexity" evidence="1">
    <location>
        <begin position="127"/>
        <end position="137"/>
    </location>
</feature>
<protein>
    <submittedName>
        <fullName evidence="3">Uncharacterized protein</fullName>
    </submittedName>
</protein>
<comment type="caution">
    <text evidence="3">The sequence shown here is derived from an EMBL/GenBank/DDBJ whole genome shotgun (WGS) entry which is preliminary data.</text>
</comment>
<keyword evidence="4" id="KW-1185">Reference proteome</keyword>
<dbReference type="OrthoDB" id="5383338at2759"/>
<keyword evidence="2" id="KW-0812">Transmembrane</keyword>
<feature type="transmembrane region" description="Helical" evidence="2">
    <location>
        <begin position="458"/>
        <end position="482"/>
    </location>
</feature>